<organism evidence="1 2">
    <name type="scientific">Novosphingobium humi</name>
    <dbReference type="NCBI Taxonomy" id="2282397"/>
    <lineage>
        <taxon>Bacteria</taxon>
        <taxon>Pseudomonadati</taxon>
        <taxon>Pseudomonadota</taxon>
        <taxon>Alphaproteobacteria</taxon>
        <taxon>Sphingomonadales</taxon>
        <taxon>Sphingomonadaceae</taxon>
        <taxon>Novosphingobium</taxon>
    </lineage>
</organism>
<dbReference type="InterPro" id="IPR021508">
    <property type="entry name" value="Gp17-like"/>
</dbReference>
<evidence type="ECO:0000313" key="1">
    <source>
        <dbReference type="EMBL" id="WCT78880.1"/>
    </source>
</evidence>
<dbReference type="EMBL" id="CP117417">
    <property type="protein sequence ID" value="WCT78880.1"/>
    <property type="molecule type" value="Genomic_DNA"/>
</dbReference>
<reference evidence="1 2" key="1">
    <citation type="submission" date="2023-02" db="EMBL/GenBank/DDBJ databases">
        <title>Genome sequence of Novosphingobium humi KACC 19094.</title>
        <authorList>
            <person name="Kim S."/>
            <person name="Heo J."/>
            <person name="Kwon S.-W."/>
        </authorList>
    </citation>
    <scope>NUCLEOTIDE SEQUENCE [LARGE SCALE GENOMIC DNA]</scope>
    <source>
        <strain evidence="1 2">KACC 19094</strain>
    </source>
</reference>
<dbReference type="Gene3D" id="3.30.2000.30">
    <property type="match status" value="1"/>
</dbReference>
<dbReference type="InterPro" id="IPR053745">
    <property type="entry name" value="Viral_Tail_Comp_sf"/>
</dbReference>
<accession>A0ABY7U2R8</accession>
<dbReference type="Proteomes" id="UP001218231">
    <property type="component" value="Chromosome"/>
</dbReference>
<gene>
    <name evidence="1" type="ORF">PQ457_07960</name>
</gene>
<dbReference type="RefSeq" id="WP_273619180.1">
    <property type="nucleotide sequence ID" value="NZ_CP117417.1"/>
</dbReference>
<name>A0ABY7U2R8_9SPHN</name>
<sequence>MDEDVDLLTPAMRAVIGALLPIADLPDAPAGLQVFDHVPQDTPAPFIKLGTIKSVDASTRDEQMSRIEIEVICQWVGNQRDEIIWMVGRVRKALNGRPIAAPGAVFSRPVIGEEIVSEAIADGVTYVALSTFSFNVQPA</sequence>
<evidence type="ECO:0000313" key="2">
    <source>
        <dbReference type="Proteomes" id="UP001218231"/>
    </source>
</evidence>
<protein>
    <submittedName>
        <fullName evidence="1">DUF3168 domain-containing protein</fullName>
    </submittedName>
</protein>
<keyword evidence="2" id="KW-1185">Reference proteome</keyword>
<dbReference type="Pfam" id="PF11367">
    <property type="entry name" value="Tail_completion_gp17"/>
    <property type="match status" value="1"/>
</dbReference>
<proteinExistence type="predicted"/>